<dbReference type="CDD" id="cd06261">
    <property type="entry name" value="TM_PBP2"/>
    <property type="match status" value="1"/>
</dbReference>
<dbReference type="PROSITE" id="PS50928">
    <property type="entry name" value="ABC_TM1"/>
    <property type="match status" value="1"/>
</dbReference>
<dbReference type="KEGG" id="rub:GBA63_01680"/>
<dbReference type="SUPFAM" id="SSF161098">
    <property type="entry name" value="MetI-like"/>
    <property type="match status" value="1"/>
</dbReference>
<keyword evidence="3 6" id="KW-0812">Transmembrane</keyword>
<feature type="transmembrane region" description="Helical" evidence="6">
    <location>
        <begin position="200"/>
        <end position="220"/>
    </location>
</feature>
<evidence type="ECO:0000256" key="2">
    <source>
        <dbReference type="ARBA" id="ARBA00022448"/>
    </source>
</evidence>
<dbReference type="GO" id="GO:0031460">
    <property type="term" value="P:glycine betaine transport"/>
    <property type="evidence" value="ECO:0007669"/>
    <property type="project" value="TreeGrafter"/>
</dbReference>
<evidence type="ECO:0000256" key="1">
    <source>
        <dbReference type="ARBA" id="ARBA00004141"/>
    </source>
</evidence>
<evidence type="ECO:0000313" key="8">
    <source>
        <dbReference type="EMBL" id="QIN84984.1"/>
    </source>
</evidence>
<dbReference type="Pfam" id="PF00528">
    <property type="entry name" value="BPD_transp_1"/>
    <property type="match status" value="1"/>
</dbReference>
<evidence type="ECO:0000256" key="3">
    <source>
        <dbReference type="ARBA" id="ARBA00022692"/>
    </source>
</evidence>
<evidence type="ECO:0000313" key="9">
    <source>
        <dbReference type="Proteomes" id="UP000501452"/>
    </source>
</evidence>
<protein>
    <submittedName>
        <fullName evidence="8">ABC transporter permease subunit</fullName>
    </submittedName>
</protein>
<comment type="similarity">
    <text evidence="6">Belongs to the binding-protein-dependent transport system permease family.</text>
</comment>
<evidence type="ECO:0000256" key="4">
    <source>
        <dbReference type="ARBA" id="ARBA00022989"/>
    </source>
</evidence>
<feature type="domain" description="ABC transmembrane type-1" evidence="7">
    <location>
        <begin position="38"/>
        <end position="220"/>
    </location>
</feature>
<feature type="transmembrane region" description="Helical" evidence="6">
    <location>
        <begin position="147"/>
        <end position="180"/>
    </location>
</feature>
<dbReference type="InterPro" id="IPR000515">
    <property type="entry name" value="MetI-like"/>
</dbReference>
<feature type="transmembrane region" description="Helical" evidence="6">
    <location>
        <begin position="75"/>
        <end position="97"/>
    </location>
</feature>
<dbReference type="AlphaFoldDB" id="A0A6G8QEQ1"/>
<dbReference type="Proteomes" id="UP000501452">
    <property type="component" value="Chromosome"/>
</dbReference>
<dbReference type="GO" id="GO:0055085">
    <property type="term" value="P:transmembrane transport"/>
    <property type="evidence" value="ECO:0007669"/>
    <property type="project" value="InterPro"/>
</dbReference>
<comment type="subcellular location">
    <subcellularLocation>
        <location evidence="6">Cell membrane</location>
        <topology evidence="6">Multi-pass membrane protein</topology>
    </subcellularLocation>
    <subcellularLocation>
        <location evidence="1">Membrane</location>
        <topology evidence="1">Multi-pass membrane protein</topology>
    </subcellularLocation>
</comment>
<evidence type="ECO:0000256" key="5">
    <source>
        <dbReference type="ARBA" id="ARBA00023136"/>
    </source>
</evidence>
<keyword evidence="5 6" id="KW-0472">Membrane</keyword>
<keyword evidence="2 6" id="KW-0813">Transport</keyword>
<keyword evidence="9" id="KW-1185">Reference proteome</keyword>
<sequence length="232" mass="24449">MPVFLVAVCAGLYVWLGTLDLDSIERRSINSDVILRSVVRHLEITAVATLVVVVLAVATGVVLTRPAFRKVSPYVAALASTGQAIPSIGVLILIAILFDQFGFRAAVFGLVLYAFLPVLGNTMVGIRQVDRPTIESARGMGMTKTAVLFRIELPLAVPIMLAGIRTALIIVVGTATLATFINAGGMGDIINTGIKTSREPILITGSILTAVLALAIDYLAGIAEDVLRPKGL</sequence>
<organism evidence="8 9">
    <name type="scientific">Rubrobacter tropicus</name>
    <dbReference type="NCBI Taxonomy" id="2653851"/>
    <lineage>
        <taxon>Bacteria</taxon>
        <taxon>Bacillati</taxon>
        <taxon>Actinomycetota</taxon>
        <taxon>Rubrobacteria</taxon>
        <taxon>Rubrobacterales</taxon>
        <taxon>Rubrobacteraceae</taxon>
        <taxon>Rubrobacter</taxon>
    </lineage>
</organism>
<dbReference type="PANTHER" id="PTHR30177:SF4">
    <property type="entry name" value="OSMOPROTECTANT IMPORT PERMEASE PROTEIN OSMW"/>
    <property type="match status" value="1"/>
</dbReference>
<evidence type="ECO:0000256" key="6">
    <source>
        <dbReference type="RuleBase" id="RU363032"/>
    </source>
</evidence>
<dbReference type="Gene3D" id="1.10.3720.10">
    <property type="entry name" value="MetI-like"/>
    <property type="match status" value="1"/>
</dbReference>
<keyword evidence="4 6" id="KW-1133">Transmembrane helix</keyword>
<dbReference type="InterPro" id="IPR051204">
    <property type="entry name" value="ABC_transp_perm/SBD"/>
</dbReference>
<evidence type="ECO:0000259" key="7">
    <source>
        <dbReference type="PROSITE" id="PS50928"/>
    </source>
</evidence>
<dbReference type="GO" id="GO:0005886">
    <property type="term" value="C:plasma membrane"/>
    <property type="evidence" value="ECO:0007669"/>
    <property type="project" value="UniProtKB-SubCell"/>
</dbReference>
<dbReference type="PANTHER" id="PTHR30177">
    <property type="entry name" value="GLYCINE BETAINE/L-PROLINE TRANSPORT SYSTEM PERMEASE PROTEIN PROW"/>
    <property type="match status" value="1"/>
</dbReference>
<feature type="transmembrane region" description="Helical" evidence="6">
    <location>
        <begin position="44"/>
        <end position="63"/>
    </location>
</feature>
<proteinExistence type="inferred from homology"/>
<dbReference type="EMBL" id="CP045119">
    <property type="protein sequence ID" value="QIN84984.1"/>
    <property type="molecule type" value="Genomic_DNA"/>
</dbReference>
<feature type="transmembrane region" description="Helical" evidence="6">
    <location>
        <begin position="103"/>
        <end position="126"/>
    </location>
</feature>
<reference evidence="8 9" key="1">
    <citation type="submission" date="2019-10" db="EMBL/GenBank/DDBJ databases">
        <title>Rubrobacter sp nov SCSIO 52090 isolated from a deep-sea sediment in the South China Sea.</title>
        <authorList>
            <person name="Chen R.W."/>
        </authorList>
    </citation>
    <scope>NUCLEOTIDE SEQUENCE [LARGE SCALE GENOMIC DNA]</scope>
    <source>
        <strain evidence="8 9">SCSIO 52909</strain>
    </source>
</reference>
<dbReference type="InterPro" id="IPR035906">
    <property type="entry name" value="MetI-like_sf"/>
</dbReference>
<accession>A0A6G8QEQ1</accession>
<gene>
    <name evidence="8" type="ORF">GBA63_01680</name>
</gene>
<name>A0A6G8QEQ1_9ACTN</name>